<evidence type="ECO:0000256" key="3">
    <source>
        <dbReference type="ARBA" id="ARBA00023163"/>
    </source>
</evidence>
<proteinExistence type="predicted"/>
<name>A0A919E9T2_9PROT</name>
<dbReference type="Gene3D" id="1.10.10.10">
    <property type="entry name" value="Winged helix-like DNA-binding domain superfamily/Winged helix DNA-binding domain"/>
    <property type="match status" value="1"/>
</dbReference>
<dbReference type="InterPro" id="IPR036388">
    <property type="entry name" value="WH-like_DNA-bd_sf"/>
</dbReference>
<protein>
    <submittedName>
        <fullName evidence="5">MarR family transcriptional regulator</fullName>
    </submittedName>
</protein>
<sequence length="150" mass="17097">MSEKIDSPLKLHNFLPYRLSVLSNRVSQAIADKYNQRFDLSLPEWRIMAVLGEFPDISAGEVAEKTAMDKVAVSRAVSKLLDKGNIERHFAEDDKRRSVLALSETGISIYNEIVPIAVGYEDLILDHLSDDERVLLRNLFDRLDQIQLQI</sequence>
<evidence type="ECO:0000313" key="6">
    <source>
        <dbReference type="Proteomes" id="UP000630923"/>
    </source>
</evidence>
<evidence type="ECO:0000256" key="1">
    <source>
        <dbReference type="ARBA" id="ARBA00023015"/>
    </source>
</evidence>
<evidence type="ECO:0000259" key="4">
    <source>
        <dbReference type="PROSITE" id="PS50995"/>
    </source>
</evidence>
<keyword evidence="2" id="KW-0238">DNA-binding</keyword>
<dbReference type="GO" id="GO:0003700">
    <property type="term" value="F:DNA-binding transcription factor activity"/>
    <property type="evidence" value="ECO:0007669"/>
    <property type="project" value="InterPro"/>
</dbReference>
<dbReference type="SMART" id="SM00347">
    <property type="entry name" value="HTH_MARR"/>
    <property type="match status" value="1"/>
</dbReference>
<keyword evidence="6" id="KW-1185">Reference proteome</keyword>
<comment type="caution">
    <text evidence="5">The sequence shown here is derived from an EMBL/GenBank/DDBJ whole genome shotgun (WGS) entry which is preliminary data.</text>
</comment>
<keyword evidence="3" id="KW-0804">Transcription</keyword>
<accession>A0A919E9T2</accession>
<dbReference type="Proteomes" id="UP000630923">
    <property type="component" value="Unassembled WGS sequence"/>
</dbReference>
<evidence type="ECO:0000313" key="5">
    <source>
        <dbReference type="EMBL" id="GHF26874.1"/>
    </source>
</evidence>
<dbReference type="GO" id="GO:0003677">
    <property type="term" value="F:DNA binding"/>
    <property type="evidence" value="ECO:0007669"/>
    <property type="project" value="UniProtKB-KW"/>
</dbReference>
<organism evidence="5 6">
    <name type="scientific">Kordiimonas sediminis</name>
    <dbReference type="NCBI Taxonomy" id="1735581"/>
    <lineage>
        <taxon>Bacteria</taxon>
        <taxon>Pseudomonadati</taxon>
        <taxon>Pseudomonadota</taxon>
        <taxon>Alphaproteobacteria</taxon>
        <taxon>Kordiimonadales</taxon>
        <taxon>Kordiimonadaceae</taxon>
        <taxon>Kordiimonas</taxon>
    </lineage>
</organism>
<dbReference type="PROSITE" id="PS50995">
    <property type="entry name" value="HTH_MARR_2"/>
    <property type="match status" value="1"/>
</dbReference>
<gene>
    <name evidence="5" type="ORF">GCM10017044_22390</name>
</gene>
<dbReference type="Pfam" id="PF12802">
    <property type="entry name" value="MarR_2"/>
    <property type="match status" value="1"/>
</dbReference>
<dbReference type="SUPFAM" id="SSF46785">
    <property type="entry name" value="Winged helix' DNA-binding domain"/>
    <property type="match status" value="1"/>
</dbReference>
<dbReference type="PRINTS" id="PR00598">
    <property type="entry name" value="HTHMARR"/>
</dbReference>
<evidence type="ECO:0000256" key="2">
    <source>
        <dbReference type="ARBA" id="ARBA00023125"/>
    </source>
</evidence>
<reference evidence="5" key="2">
    <citation type="submission" date="2020-09" db="EMBL/GenBank/DDBJ databases">
        <authorList>
            <person name="Sun Q."/>
            <person name="Kim S."/>
        </authorList>
    </citation>
    <scope>NUCLEOTIDE SEQUENCE</scope>
    <source>
        <strain evidence="5">KCTC 42590</strain>
    </source>
</reference>
<keyword evidence="1" id="KW-0805">Transcription regulation</keyword>
<dbReference type="RefSeq" id="WP_191252992.1">
    <property type="nucleotide sequence ID" value="NZ_BNCI01000002.1"/>
</dbReference>
<reference evidence="5" key="1">
    <citation type="journal article" date="2014" name="Int. J. Syst. Evol. Microbiol.">
        <title>Complete genome sequence of Corynebacterium casei LMG S-19264T (=DSM 44701T), isolated from a smear-ripened cheese.</title>
        <authorList>
            <consortium name="US DOE Joint Genome Institute (JGI-PGF)"/>
            <person name="Walter F."/>
            <person name="Albersmeier A."/>
            <person name="Kalinowski J."/>
            <person name="Ruckert C."/>
        </authorList>
    </citation>
    <scope>NUCLEOTIDE SEQUENCE</scope>
    <source>
        <strain evidence="5">KCTC 42590</strain>
    </source>
</reference>
<dbReference type="PANTHER" id="PTHR35790">
    <property type="entry name" value="HTH-TYPE TRANSCRIPTIONAL REGULATOR PCHR"/>
    <property type="match status" value="1"/>
</dbReference>
<dbReference type="InterPro" id="IPR000835">
    <property type="entry name" value="HTH_MarR-typ"/>
</dbReference>
<dbReference type="InterPro" id="IPR036390">
    <property type="entry name" value="WH_DNA-bd_sf"/>
</dbReference>
<dbReference type="PANTHER" id="PTHR35790:SF4">
    <property type="entry name" value="HTH-TYPE TRANSCRIPTIONAL REGULATOR PCHR"/>
    <property type="match status" value="1"/>
</dbReference>
<dbReference type="InterPro" id="IPR052067">
    <property type="entry name" value="Metal_resp_HTH_trans_reg"/>
</dbReference>
<dbReference type="EMBL" id="BNCI01000002">
    <property type="protein sequence ID" value="GHF26874.1"/>
    <property type="molecule type" value="Genomic_DNA"/>
</dbReference>
<dbReference type="AlphaFoldDB" id="A0A919E9T2"/>
<feature type="domain" description="HTH marR-type" evidence="4">
    <location>
        <begin position="12"/>
        <end position="145"/>
    </location>
</feature>